<comment type="caution">
    <text evidence="8">The sequence shown here is derived from an EMBL/GenBank/DDBJ whole genome shotgun (WGS) entry which is preliminary data.</text>
</comment>
<keyword evidence="3 7" id="KW-1133">Transmembrane helix</keyword>
<evidence type="ECO:0000256" key="4">
    <source>
        <dbReference type="ARBA" id="ARBA00023034"/>
    </source>
</evidence>
<evidence type="ECO:0000256" key="5">
    <source>
        <dbReference type="ARBA" id="ARBA00023136"/>
    </source>
</evidence>
<feature type="transmembrane region" description="Helical" evidence="7">
    <location>
        <begin position="33"/>
        <end position="51"/>
    </location>
</feature>
<dbReference type="InterPro" id="IPR045176">
    <property type="entry name" value="Got1"/>
</dbReference>
<comment type="subcellular location">
    <subcellularLocation>
        <location evidence="1">Golgi apparatus membrane</location>
        <topology evidence="1">Multi-pass membrane protein</topology>
    </subcellularLocation>
</comment>
<dbReference type="InterPro" id="IPR007305">
    <property type="entry name" value="Vesicle_transpt_Got1/SFT2"/>
</dbReference>
<evidence type="ECO:0000256" key="2">
    <source>
        <dbReference type="ARBA" id="ARBA00022692"/>
    </source>
</evidence>
<keyword evidence="9" id="KW-1185">Reference proteome</keyword>
<comment type="similarity">
    <text evidence="6">Belongs to the GOT1 family.</text>
</comment>
<keyword evidence="4" id="KW-0333">Golgi apparatus</keyword>
<name>A0ABR2L357_9EUKA</name>
<reference evidence="8 9" key="1">
    <citation type="submission" date="2024-04" db="EMBL/GenBank/DDBJ databases">
        <title>Tritrichomonas musculus Genome.</title>
        <authorList>
            <person name="Alves-Ferreira E."/>
            <person name="Grigg M."/>
            <person name="Lorenzi H."/>
            <person name="Galac M."/>
        </authorList>
    </citation>
    <scope>NUCLEOTIDE SEQUENCE [LARGE SCALE GENOMIC DNA]</scope>
    <source>
        <strain evidence="8 9">EAF2021</strain>
    </source>
</reference>
<accession>A0ABR2L357</accession>
<dbReference type="Proteomes" id="UP001470230">
    <property type="component" value="Unassembled WGS sequence"/>
</dbReference>
<keyword evidence="5 7" id="KW-0472">Membrane</keyword>
<proteinExistence type="inferred from homology"/>
<dbReference type="EMBL" id="JAPFFF010000001">
    <property type="protein sequence ID" value="KAK8897802.1"/>
    <property type="molecule type" value="Genomic_DNA"/>
</dbReference>
<gene>
    <name evidence="8" type="ORF">M9Y10_000030</name>
</gene>
<organism evidence="8 9">
    <name type="scientific">Tritrichomonas musculus</name>
    <dbReference type="NCBI Taxonomy" id="1915356"/>
    <lineage>
        <taxon>Eukaryota</taxon>
        <taxon>Metamonada</taxon>
        <taxon>Parabasalia</taxon>
        <taxon>Tritrichomonadida</taxon>
        <taxon>Tritrichomonadidae</taxon>
        <taxon>Tritrichomonas</taxon>
    </lineage>
</organism>
<evidence type="ECO:0000256" key="1">
    <source>
        <dbReference type="ARBA" id="ARBA00004653"/>
    </source>
</evidence>
<evidence type="ECO:0000313" key="8">
    <source>
        <dbReference type="EMBL" id="KAK8897802.1"/>
    </source>
</evidence>
<feature type="transmembrane region" description="Helical" evidence="7">
    <location>
        <begin position="9"/>
        <end position="27"/>
    </location>
</feature>
<dbReference type="PANTHER" id="PTHR21493:SF9">
    <property type="entry name" value="GOLGI TRANSPORT PROTEIN 1-RELATED"/>
    <property type="match status" value="1"/>
</dbReference>
<evidence type="ECO:0000256" key="6">
    <source>
        <dbReference type="ARBA" id="ARBA00025799"/>
    </source>
</evidence>
<dbReference type="Pfam" id="PF04178">
    <property type="entry name" value="Got1"/>
    <property type="match status" value="1"/>
</dbReference>
<sequence length="136" mass="15100">MSEQNFKSLGTLLSVVGALSFISGILSGFNKRMLIVANLLILVGVFLVLGLEKFKSFLMNKKRLPGSIIYALGLILLLANRNIIGGILELIGFLSLFGGFLPKFMNMLQKLPYVGQYFRFALPSFFYSNSNEELPL</sequence>
<evidence type="ECO:0000256" key="7">
    <source>
        <dbReference type="SAM" id="Phobius"/>
    </source>
</evidence>
<evidence type="ECO:0000313" key="9">
    <source>
        <dbReference type="Proteomes" id="UP001470230"/>
    </source>
</evidence>
<keyword evidence="2 7" id="KW-0812">Transmembrane</keyword>
<feature type="transmembrane region" description="Helical" evidence="7">
    <location>
        <begin position="63"/>
        <end position="79"/>
    </location>
</feature>
<evidence type="ECO:0000256" key="3">
    <source>
        <dbReference type="ARBA" id="ARBA00022989"/>
    </source>
</evidence>
<protein>
    <submittedName>
        <fullName evidence="8">Vesicle transport protein GOT1A</fullName>
    </submittedName>
</protein>
<dbReference type="PANTHER" id="PTHR21493">
    <property type="entry name" value="CGI-141-RELATED/LIPASE CONTAINING PROTEIN"/>
    <property type="match status" value="1"/>
</dbReference>